<evidence type="ECO:0000256" key="6">
    <source>
        <dbReference type="ARBA" id="ARBA00023136"/>
    </source>
</evidence>
<feature type="transmembrane region" description="Helical" evidence="7">
    <location>
        <begin position="183"/>
        <end position="205"/>
    </location>
</feature>
<evidence type="ECO:0000313" key="10">
    <source>
        <dbReference type="Proteomes" id="UP001138793"/>
    </source>
</evidence>
<evidence type="ECO:0000256" key="7">
    <source>
        <dbReference type="RuleBase" id="RU363032"/>
    </source>
</evidence>
<dbReference type="RefSeq" id="WP_149472806.1">
    <property type="nucleotide sequence ID" value="NZ_JAGGMB010000018.1"/>
</dbReference>
<feature type="transmembrane region" description="Helical" evidence="7">
    <location>
        <begin position="72"/>
        <end position="96"/>
    </location>
</feature>
<dbReference type="PROSITE" id="PS50928">
    <property type="entry name" value="ABC_TM1"/>
    <property type="match status" value="1"/>
</dbReference>
<evidence type="ECO:0000256" key="5">
    <source>
        <dbReference type="ARBA" id="ARBA00022989"/>
    </source>
</evidence>
<feature type="transmembrane region" description="Helical" evidence="7">
    <location>
        <begin position="108"/>
        <end position="129"/>
    </location>
</feature>
<comment type="caution">
    <text evidence="9">The sequence shown here is derived from an EMBL/GenBank/DDBJ whole genome shotgun (WGS) entry which is preliminary data.</text>
</comment>
<dbReference type="GO" id="GO:0055085">
    <property type="term" value="P:transmembrane transport"/>
    <property type="evidence" value="ECO:0007669"/>
    <property type="project" value="InterPro"/>
</dbReference>
<feature type="transmembrane region" description="Helical" evidence="7">
    <location>
        <begin position="12"/>
        <end position="34"/>
    </location>
</feature>
<dbReference type="SUPFAM" id="SSF161098">
    <property type="entry name" value="MetI-like"/>
    <property type="match status" value="1"/>
</dbReference>
<dbReference type="GO" id="GO:0005886">
    <property type="term" value="C:plasma membrane"/>
    <property type="evidence" value="ECO:0007669"/>
    <property type="project" value="UniProtKB-SubCell"/>
</dbReference>
<keyword evidence="2 7" id="KW-0813">Transport</keyword>
<dbReference type="InterPro" id="IPR035906">
    <property type="entry name" value="MetI-like_sf"/>
</dbReference>
<keyword evidence="4 7" id="KW-0812">Transmembrane</keyword>
<keyword evidence="3" id="KW-1003">Cell membrane</keyword>
<name>A0A9X0YWX9_9BACI</name>
<keyword evidence="10" id="KW-1185">Reference proteome</keyword>
<comment type="subcellular location">
    <subcellularLocation>
        <location evidence="1 7">Cell membrane</location>
        <topology evidence="1 7">Multi-pass membrane protein</topology>
    </subcellularLocation>
</comment>
<evidence type="ECO:0000256" key="2">
    <source>
        <dbReference type="ARBA" id="ARBA00022448"/>
    </source>
</evidence>
<evidence type="ECO:0000256" key="4">
    <source>
        <dbReference type="ARBA" id="ARBA00022692"/>
    </source>
</evidence>
<organism evidence="9 10">
    <name type="scientific">Oceanobacillus polygoni</name>
    <dbReference type="NCBI Taxonomy" id="1235259"/>
    <lineage>
        <taxon>Bacteria</taxon>
        <taxon>Bacillati</taxon>
        <taxon>Bacillota</taxon>
        <taxon>Bacilli</taxon>
        <taxon>Bacillales</taxon>
        <taxon>Bacillaceae</taxon>
        <taxon>Oceanobacillus</taxon>
    </lineage>
</organism>
<proteinExistence type="inferred from homology"/>
<dbReference type="Pfam" id="PF00528">
    <property type="entry name" value="BPD_transp_1"/>
    <property type="match status" value="1"/>
</dbReference>
<dbReference type="Proteomes" id="UP001138793">
    <property type="component" value="Unassembled WGS sequence"/>
</dbReference>
<dbReference type="CDD" id="cd06261">
    <property type="entry name" value="TM_PBP2"/>
    <property type="match status" value="1"/>
</dbReference>
<sequence>MRTLKTSLPLKVLNVVGLIIMVAIFAMPFIWMISTSLKTLGETMVFPPKWIPDELIWENFVSAWNSGPFLQYFINSVLVSVGILIFQFITVIPAAYAFARYEFRFKNMLFSLVMVTMMIPAQLIFLPVFLNLSDWGLLDTLWGLILPFATSAFGIFMLRQTFKQVPEELLEAARLDNSTDFKIMMKIMVPMAKPTLITLGLFNFITHWNDYFWPLVMTTSEKARTLPVGIAQLRQVDGGVAWNILMAGNVILVIPILIIFFFAQRHIIRAFTYTGVK</sequence>
<protein>
    <submittedName>
        <fullName evidence="9">Sn-glycerol 3-phosphate transport system permease protein</fullName>
    </submittedName>
</protein>
<evidence type="ECO:0000259" key="8">
    <source>
        <dbReference type="PROSITE" id="PS50928"/>
    </source>
</evidence>
<dbReference type="EMBL" id="JAGGMB010000018">
    <property type="protein sequence ID" value="MBP2079596.1"/>
    <property type="molecule type" value="Genomic_DNA"/>
</dbReference>
<feature type="transmembrane region" description="Helical" evidence="7">
    <location>
        <begin position="141"/>
        <end position="162"/>
    </location>
</feature>
<accession>A0A9X0YWX9</accession>
<dbReference type="Gene3D" id="1.10.3720.10">
    <property type="entry name" value="MetI-like"/>
    <property type="match status" value="1"/>
</dbReference>
<keyword evidence="5 7" id="KW-1133">Transmembrane helix</keyword>
<dbReference type="PANTHER" id="PTHR43744:SF12">
    <property type="entry name" value="ABC TRANSPORTER PERMEASE PROTEIN MG189-RELATED"/>
    <property type="match status" value="1"/>
</dbReference>
<evidence type="ECO:0000313" key="9">
    <source>
        <dbReference type="EMBL" id="MBP2079596.1"/>
    </source>
</evidence>
<reference evidence="9" key="1">
    <citation type="submission" date="2021-03" db="EMBL/GenBank/DDBJ databases">
        <title>Genomic Encyclopedia of Type Strains, Phase IV (KMG-IV): sequencing the most valuable type-strain genomes for metagenomic binning, comparative biology and taxonomic classification.</title>
        <authorList>
            <person name="Goeker M."/>
        </authorList>
    </citation>
    <scope>NUCLEOTIDE SEQUENCE</scope>
    <source>
        <strain evidence="9">DSM 107338</strain>
    </source>
</reference>
<dbReference type="InterPro" id="IPR000515">
    <property type="entry name" value="MetI-like"/>
</dbReference>
<feature type="domain" description="ABC transmembrane type-1" evidence="8">
    <location>
        <begin position="73"/>
        <end position="263"/>
    </location>
</feature>
<gene>
    <name evidence="9" type="ORF">J2Z64_003895</name>
</gene>
<evidence type="ECO:0000256" key="1">
    <source>
        <dbReference type="ARBA" id="ARBA00004651"/>
    </source>
</evidence>
<comment type="similarity">
    <text evidence="7">Belongs to the binding-protein-dependent transport system permease family.</text>
</comment>
<dbReference type="OrthoDB" id="9784933at2"/>
<keyword evidence="6 7" id="KW-0472">Membrane</keyword>
<dbReference type="PANTHER" id="PTHR43744">
    <property type="entry name" value="ABC TRANSPORTER PERMEASE PROTEIN MG189-RELATED-RELATED"/>
    <property type="match status" value="1"/>
</dbReference>
<dbReference type="AlphaFoldDB" id="A0A9X0YWX9"/>
<feature type="transmembrane region" description="Helical" evidence="7">
    <location>
        <begin position="240"/>
        <end position="263"/>
    </location>
</feature>
<evidence type="ECO:0000256" key="3">
    <source>
        <dbReference type="ARBA" id="ARBA00022475"/>
    </source>
</evidence>